<keyword evidence="3" id="KW-1185">Reference proteome</keyword>
<evidence type="ECO:0008006" key="4">
    <source>
        <dbReference type="Google" id="ProtNLM"/>
    </source>
</evidence>
<protein>
    <recommendedName>
        <fullName evidence="4">TMF family protein</fullName>
    </recommendedName>
</protein>
<evidence type="ECO:0000313" key="2">
    <source>
        <dbReference type="EMBL" id="RWW98819.1"/>
    </source>
</evidence>
<dbReference type="AlphaFoldDB" id="A0A3S3Q824"/>
<proteinExistence type="predicted"/>
<dbReference type="EMBL" id="SBII01000009">
    <property type="protein sequence ID" value="RWW98819.1"/>
    <property type="molecule type" value="Genomic_DNA"/>
</dbReference>
<gene>
    <name evidence="2" type="ORF">EPI11_12900</name>
</gene>
<name>A0A3S3Q824_9FLAO</name>
<dbReference type="Proteomes" id="UP000287527">
    <property type="component" value="Unassembled WGS sequence"/>
</dbReference>
<evidence type="ECO:0000313" key="3">
    <source>
        <dbReference type="Proteomes" id="UP000287527"/>
    </source>
</evidence>
<feature type="chain" id="PRO_5018628685" description="TMF family protein" evidence="1">
    <location>
        <begin position="20"/>
        <end position="348"/>
    </location>
</feature>
<reference evidence="2 3" key="1">
    <citation type="submission" date="2019-01" db="EMBL/GenBank/DDBJ databases">
        <title>Flavobacterium sp. nov.,isolated from freshwater.</title>
        <authorList>
            <person name="Zhang R."/>
            <person name="Du Z.-J."/>
        </authorList>
    </citation>
    <scope>NUCLEOTIDE SEQUENCE [LARGE SCALE GENOMIC DNA]</scope>
    <source>
        <strain evidence="2 3">1E403</strain>
    </source>
</reference>
<sequence length="348" mass="36473">MKKNLYVGLFGLSCLFANAQNNQQNSLATSGGLEAGTTSSGTGQNAFYGYRSGKVNTTGVYNTFMGNNSGVVNTTGSSNTFIGNFSGQKNTIGAGNTFIGDKSGQSNTGGASNTCVGTFAGVSITNGQANTIMGTNGGAGCSGSGNTMIGMEAGWSSFGNPGNNNTFLGASAGTESVGSENVFIGYQAGSGQTIDGAFIVENYNYFQPAPLIKGDFATGKVGIAVSSFPSTAGSVDVSGYKFFVKGGILAEEIRVATTWADYVFEKDYQLPTLKEVEQHITEKGHLINVPSAKQVEENGISLGEIAKIQQEKIEELTLYIIEQNKVNEKQAEEIKEMKEFMMNLAAKK</sequence>
<dbReference type="RefSeq" id="WP_128390395.1">
    <property type="nucleotide sequence ID" value="NZ_SBII01000009.1"/>
</dbReference>
<accession>A0A3S3Q824</accession>
<comment type="caution">
    <text evidence="2">The sequence shown here is derived from an EMBL/GenBank/DDBJ whole genome shotgun (WGS) entry which is preliminary data.</text>
</comment>
<dbReference type="OrthoDB" id="9808753at2"/>
<keyword evidence="1" id="KW-0732">Signal</keyword>
<evidence type="ECO:0000256" key="1">
    <source>
        <dbReference type="SAM" id="SignalP"/>
    </source>
</evidence>
<feature type="signal peptide" evidence="1">
    <location>
        <begin position="1"/>
        <end position="19"/>
    </location>
</feature>
<organism evidence="2 3">
    <name type="scientific">Flavobacterium cerinum</name>
    <dbReference type="NCBI Taxonomy" id="2502784"/>
    <lineage>
        <taxon>Bacteria</taxon>
        <taxon>Pseudomonadati</taxon>
        <taxon>Bacteroidota</taxon>
        <taxon>Flavobacteriia</taxon>
        <taxon>Flavobacteriales</taxon>
        <taxon>Flavobacteriaceae</taxon>
        <taxon>Flavobacterium</taxon>
    </lineage>
</organism>